<dbReference type="EMBL" id="MRUL01000021">
    <property type="protein sequence ID" value="OON37144.1"/>
    <property type="molecule type" value="Genomic_DNA"/>
</dbReference>
<dbReference type="NCBIfam" id="TIGR01983">
    <property type="entry name" value="UbiG"/>
    <property type="match status" value="1"/>
</dbReference>
<evidence type="ECO:0000313" key="7">
    <source>
        <dbReference type="Proteomes" id="UP000190667"/>
    </source>
</evidence>
<keyword evidence="3 5" id="KW-0831">Ubiquinone biosynthesis</keyword>
<feature type="binding site" evidence="5">
    <location>
        <position position="80"/>
    </location>
    <ligand>
        <name>S-adenosyl-L-methionine</name>
        <dbReference type="ChEBI" id="CHEBI:59789"/>
    </ligand>
</feature>
<reference evidence="6 7" key="1">
    <citation type="submission" date="2016-12" db="EMBL/GenBank/DDBJ databases">
        <title>Izhakiella australiana sp. nov. of genus Izhakiella isolated from Australian desert.</title>
        <authorList>
            <person name="Ji M."/>
        </authorList>
    </citation>
    <scope>NUCLEOTIDE SEQUENCE [LARGE SCALE GENOMIC DNA]</scope>
    <source>
        <strain evidence="6 7">D4N98</strain>
    </source>
</reference>
<dbReference type="HAMAP" id="MF_00472">
    <property type="entry name" value="UbiG"/>
    <property type="match status" value="1"/>
</dbReference>
<evidence type="ECO:0000256" key="5">
    <source>
        <dbReference type="HAMAP-Rule" id="MF_00472"/>
    </source>
</evidence>
<dbReference type="EC" id="2.1.1.222" evidence="5"/>
<evidence type="ECO:0000256" key="2">
    <source>
        <dbReference type="ARBA" id="ARBA00022679"/>
    </source>
</evidence>
<dbReference type="PANTHER" id="PTHR43464:SF19">
    <property type="entry name" value="UBIQUINONE BIOSYNTHESIS O-METHYLTRANSFERASE, MITOCHONDRIAL"/>
    <property type="match status" value="1"/>
</dbReference>
<dbReference type="AlphaFoldDB" id="A0A1S8YDG9"/>
<comment type="catalytic activity">
    <reaction evidence="5">
        <text>a 3-(all-trans-polyprenyl)benzene-1,2-diol + S-adenosyl-L-methionine = a 2-methoxy-6-(all-trans-polyprenyl)phenol + S-adenosyl-L-homocysteine + H(+)</text>
        <dbReference type="Rhea" id="RHEA:31411"/>
        <dbReference type="Rhea" id="RHEA-COMP:9550"/>
        <dbReference type="Rhea" id="RHEA-COMP:9551"/>
        <dbReference type="ChEBI" id="CHEBI:15378"/>
        <dbReference type="ChEBI" id="CHEBI:57856"/>
        <dbReference type="ChEBI" id="CHEBI:59789"/>
        <dbReference type="ChEBI" id="CHEBI:62729"/>
        <dbReference type="ChEBI" id="CHEBI:62731"/>
        <dbReference type="EC" id="2.1.1.222"/>
    </reaction>
</comment>
<keyword evidence="4 5" id="KW-0949">S-adenosyl-L-methionine</keyword>
<dbReference type="GO" id="GO:0032259">
    <property type="term" value="P:methylation"/>
    <property type="evidence" value="ECO:0007669"/>
    <property type="project" value="UniProtKB-KW"/>
</dbReference>
<dbReference type="GO" id="GO:0102208">
    <property type="term" value="F:2-polyprenyl-6-hydroxyphenol methylase activity"/>
    <property type="evidence" value="ECO:0007669"/>
    <property type="project" value="UniProtKB-EC"/>
</dbReference>
<name>A0A1S8YDG9_9GAMM</name>
<keyword evidence="7" id="KW-1185">Reference proteome</keyword>
<protein>
    <recommendedName>
        <fullName evidence="5">Ubiquinone biosynthesis O-methyltransferase</fullName>
    </recommendedName>
    <alternativeName>
        <fullName evidence="5">2-polyprenyl-6-hydroxyphenol methylase</fullName>
        <ecNumber evidence="5">2.1.1.222</ecNumber>
    </alternativeName>
    <alternativeName>
        <fullName evidence="5">3-demethylubiquinone 3-O-methyltransferase</fullName>
        <ecNumber evidence="5">2.1.1.64</ecNumber>
    </alternativeName>
</protein>
<dbReference type="GO" id="GO:0010420">
    <property type="term" value="F:polyprenyldihydroxybenzoate methyltransferase activity"/>
    <property type="evidence" value="ECO:0007669"/>
    <property type="project" value="InterPro"/>
</dbReference>
<evidence type="ECO:0000256" key="3">
    <source>
        <dbReference type="ARBA" id="ARBA00022688"/>
    </source>
</evidence>
<comment type="pathway">
    <text evidence="5">Cofactor biosynthesis; ubiquinone biosynthesis.</text>
</comment>
<accession>A0A1S8YDG9</accession>
<feature type="binding site" evidence="5">
    <location>
        <position position="101"/>
    </location>
    <ligand>
        <name>S-adenosyl-L-methionine</name>
        <dbReference type="ChEBI" id="CHEBI:59789"/>
    </ligand>
</feature>
<evidence type="ECO:0000313" key="6">
    <source>
        <dbReference type="EMBL" id="OON37144.1"/>
    </source>
</evidence>
<dbReference type="GO" id="GO:0061542">
    <property type="term" value="F:3-demethylubiquinol 3-O-methyltransferase activity"/>
    <property type="evidence" value="ECO:0007669"/>
    <property type="project" value="UniProtKB-UniRule"/>
</dbReference>
<dbReference type="InterPro" id="IPR029063">
    <property type="entry name" value="SAM-dependent_MTases_sf"/>
</dbReference>
<comment type="caution">
    <text evidence="6">The sequence shown here is derived from an EMBL/GenBank/DDBJ whole genome shotgun (WGS) entry which is preliminary data.</text>
</comment>
<organism evidence="6 7">
    <name type="scientific">Izhakiella australiensis</name>
    <dbReference type="NCBI Taxonomy" id="1926881"/>
    <lineage>
        <taxon>Bacteria</taxon>
        <taxon>Pseudomonadati</taxon>
        <taxon>Pseudomonadota</taxon>
        <taxon>Gammaproteobacteria</taxon>
        <taxon>Enterobacterales</taxon>
        <taxon>Erwiniaceae</taxon>
        <taxon>Izhakiella</taxon>
    </lineage>
</organism>
<dbReference type="InterPro" id="IPR010233">
    <property type="entry name" value="UbiG_MeTrfase"/>
</dbReference>
<dbReference type="FunFam" id="3.40.50.150:FF:000028">
    <property type="entry name" value="Ubiquinone biosynthesis O-methyltransferase"/>
    <property type="match status" value="1"/>
</dbReference>
<sequence length="259" mass="28968">MQNAIYSRKITWSGKPMSTQQQASLKNVDSQEIAKFEALASRWWDTEGEFKPLHRINPLRLGYIASRANGLFGKTVLDVGCGGGILSESMAREGAKVTGLDMGGEPLAVARLHALESGLELSYVQQTVEDHAEQYAGHYDVVTCMEMLEHVPDPASVVAACARLVKPGGEVFFSTINRNSKAWLMAIIGAEYVLRMVPRGTHDVKKFIRPAELLRWVDETLLRERHIIGLHFNPFANKFYLGRNVDVNYMLHAQRPQDS</sequence>
<dbReference type="Proteomes" id="UP000190667">
    <property type="component" value="Unassembled WGS sequence"/>
</dbReference>
<dbReference type="CDD" id="cd02440">
    <property type="entry name" value="AdoMet_MTases"/>
    <property type="match status" value="1"/>
</dbReference>
<keyword evidence="1 5" id="KW-0489">Methyltransferase</keyword>
<comment type="catalytic activity">
    <reaction evidence="5">
        <text>a 3-demethylubiquinol + S-adenosyl-L-methionine = a ubiquinol + S-adenosyl-L-homocysteine + H(+)</text>
        <dbReference type="Rhea" id="RHEA:44380"/>
        <dbReference type="Rhea" id="RHEA-COMP:9566"/>
        <dbReference type="Rhea" id="RHEA-COMP:10914"/>
        <dbReference type="ChEBI" id="CHEBI:15378"/>
        <dbReference type="ChEBI" id="CHEBI:17976"/>
        <dbReference type="ChEBI" id="CHEBI:57856"/>
        <dbReference type="ChEBI" id="CHEBI:59789"/>
        <dbReference type="ChEBI" id="CHEBI:84422"/>
        <dbReference type="EC" id="2.1.1.64"/>
    </reaction>
</comment>
<dbReference type="UniPathway" id="UPA00232"/>
<keyword evidence="2 5" id="KW-0808">Transferase</keyword>
<dbReference type="Gene3D" id="3.40.50.150">
    <property type="entry name" value="Vaccinia Virus protein VP39"/>
    <property type="match status" value="1"/>
</dbReference>
<dbReference type="SUPFAM" id="SSF53335">
    <property type="entry name" value="S-adenosyl-L-methionine-dependent methyltransferases"/>
    <property type="match status" value="1"/>
</dbReference>
<proteinExistence type="inferred from homology"/>
<gene>
    <name evidence="5" type="primary">ubiG</name>
    <name evidence="6" type="ORF">BTJ39_20580</name>
</gene>
<evidence type="ECO:0000256" key="1">
    <source>
        <dbReference type="ARBA" id="ARBA00022603"/>
    </source>
</evidence>
<feature type="binding site" evidence="5">
    <location>
        <position position="145"/>
    </location>
    <ligand>
        <name>S-adenosyl-L-methionine</name>
        <dbReference type="ChEBI" id="CHEBI:59789"/>
    </ligand>
</feature>
<comment type="similarity">
    <text evidence="5">Belongs to the methyltransferase superfamily. UbiG/COQ3 family.</text>
</comment>
<comment type="function">
    <text evidence="5">O-methyltransferase that catalyzes the 2 O-methylation steps in the ubiquinone biosynthetic pathway.</text>
</comment>
<evidence type="ECO:0000256" key="4">
    <source>
        <dbReference type="ARBA" id="ARBA00022691"/>
    </source>
</evidence>
<dbReference type="Pfam" id="PF13489">
    <property type="entry name" value="Methyltransf_23"/>
    <property type="match status" value="1"/>
</dbReference>
<dbReference type="STRING" id="1926881.BTJ39_20580"/>
<dbReference type="PANTHER" id="PTHR43464">
    <property type="entry name" value="METHYLTRANSFERASE"/>
    <property type="match status" value="1"/>
</dbReference>
<feature type="binding site" evidence="5">
    <location>
        <position position="60"/>
    </location>
    <ligand>
        <name>S-adenosyl-L-methionine</name>
        <dbReference type="ChEBI" id="CHEBI:59789"/>
    </ligand>
</feature>
<dbReference type="EC" id="2.1.1.64" evidence="5"/>